<dbReference type="PROSITE" id="PS50114">
    <property type="entry name" value="GATA_ZN_FINGER_2"/>
    <property type="match status" value="1"/>
</dbReference>
<dbReference type="AlphaFoldDB" id="A0AAQ3QPG8"/>
<dbReference type="InterPro" id="IPR013088">
    <property type="entry name" value="Znf_NHR/GATA"/>
</dbReference>
<sequence length="461" mass="50969">MVKQGPCRHCGVTSTPLWRNGPPEKPVLCNACGSRWRTKGSLTNYVPLHAREAFDLDELKVPKVKNVSFKEQKLQKKLQNNSSTLESEYEIQYCDQNFHKIVEGDTSNWSSSGSAISGSDSCVHFSTTDASEITGSVQSNIWDSLVPSKKRTIVTRPKPSSVEKLTKDLCSILHEEQASNLSRTSEDDLLYESGTPLGSFEIGYGGVLIKHPNSKCVEEESEASSFPVDKLYINNEGYSGSAFSAVNTDCKRITILNSGTDKMKATTQMVHDNIKRTKISREKLDILRERDFPLSYGDLNDASSKKIKGVNEMLNRQTLPALSNSASLKRHHELQSTMRSPKRVSRSGGMNPPSRCSTHMESGLVSKVTDDTNDFVDHEGACFSPRRSFASLPDTSSMLVPMQFIADSSEDDLLLDVPSGASFAEAELLHHPWEQKSNQNGSLTESRVEACNRPSSSFSNK</sequence>
<protein>
    <submittedName>
        <fullName evidence="4">GATA transcription factor 27 isoform X2</fullName>
    </submittedName>
</protein>
<dbReference type="GO" id="GO:0008270">
    <property type="term" value="F:zinc ion binding"/>
    <property type="evidence" value="ECO:0007669"/>
    <property type="project" value="UniProtKB-KW"/>
</dbReference>
<dbReference type="Gene3D" id="3.30.50.10">
    <property type="entry name" value="Erythroid Transcription Factor GATA-1, subunit A"/>
    <property type="match status" value="1"/>
</dbReference>
<dbReference type="CDD" id="cd00202">
    <property type="entry name" value="ZnF_GATA"/>
    <property type="match status" value="1"/>
</dbReference>
<keyword evidence="1" id="KW-0863">Zinc-finger</keyword>
<evidence type="ECO:0000313" key="4">
    <source>
        <dbReference type="EMBL" id="WOL16696.1"/>
    </source>
</evidence>
<dbReference type="GO" id="GO:0043565">
    <property type="term" value="F:sequence-specific DNA binding"/>
    <property type="evidence" value="ECO:0007669"/>
    <property type="project" value="InterPro"/>
</dbReference>
<name>A0AAQ3QPG8_9LILI</name>
<dbReference type="PROSITE" id="PS00344">
    <property type="entry name" value="GATA_ZN_FINGER_1"/>
    <property type="match status" value="1"/>
</dbReference>
<feature type="compositionally biased region" description="Polar residues" evidence="2">
    <location>
        <begin position="435"/>
        <end position="445"/>
    </location>
</feature>
<dbReference type="InterPro" id="IPR044589">
    <property type="entry name" value="GATA26/27"/>
</dbReference>
<keyword evidence="1" id="KW-0479">Metal-binding</keyword>
<dbReference type="PANTHER" id="PTHR46855">
    <property type="entry name" value="OSJNBB0038F03.10 PROTEIN"/>
    <property type="match status" value="1"/>
</dbReference>
<organism evidence="4 5">
    <name type="scientific">Canna indica</name>
    <name type="common">Indian-shot</name>
    <dbReference type="NCBI Taxonomy" id="4628"/>
    <lineage>
        <taxon>Eukaryota</taxon>
        <taxon>Viridiplantae</taxon>
        <taxon>Streptophyta</taxon>
        <taxon>Embryophyta</taxon>
        <taxon>Tracheophyta</taxon>
        <taxon>Spermatophyta</taxon>
        <taxon>Magnoliopsida</taxon>
        <taxon>Liliopsida</taxon>
        <taxon>Zingiberales</taxon>
        <taxon>Cannaceae</taxon>
        <taxon>Canna</taxon>
    </lineage>
</organism>
<dbReference type="InterPro" id="IPR000679">
    <property type="entry name" value="Znf_GATA"/>
</dbReference>
<keyword evidence="5" id="KW-1185">Reference proteome</keyword>
<evidence type="ECO:0000259" key="3">
    <source>
        <dbReference type="PROSITE" id="PS50114"/>
    </source>
</evidence>
<gene>
    <name evidence="4" type="ORF">Cni_G25484</name>
</gene>
<dbReference type="PANTHER" id="PTHR46855:SF1">
    <property type="entry name" value="GATA TRANSCRIPTION FACTOR 26"/>
    <property type="match status" value="1"/>
</dbReference>
<keyword evidence="1" id="KW-0862">Zinc</keyword>
<evidence type="ECO:0000256" key="2">
    <source>
        <dbReference type="SAM" id="MobiDB-lite"/>
    </source>
</evidence>
<feature type="region of interest" description="Disordered" evidence="2">
    <location>
        <begin position="432"/>
        <end position="461"/>
    </location>
</feature>
<dbReference type="Proteomes" id="UP001327560">
    <property type="component" value="Chromosome 8"/>
</dbReference>
<dbReference type="Pfam" id="PF00320">
    <property type="entry name" value="GATA"/>
    <property type="match status" value="1"/>
</dbReference>
<feature type="domain" description="GATA-type" evidence="3">
    <location>
        <begin position="7"/>
        <end position="40"/>
    </location>
</feature>
<dbReference type="GO" id="GO:0006355">
    <property type="term" value="P:regulation of DNA-templated transcription"/>
    <property type="evidence" value="ECO:0007669"/>
    <property type="project" value="InterPro"/>
</dbReference>
<dbReference type="SMART" id="SM00401">
    <property type="entry name" value="ZnF_GATA"/>
    <property type="match status" value="1"/>
</dbReference>
<reference evidence="4 5" key="1">
    <citation type="submission" date="2023-10" db="EMBL/GenBank/DDBJ databases">
        <title>Chromosome-scale genome assembly provides insights into flower coloration mechanisms of Canna indica.</title>
        <authorList>
            <person name="Li C."/>
        </authorList>
    </citation>
    <scope>NUCLEOTIDE SEQUENCE [LARGE SCALE GENOMIC DNA]</scope>
    <source>
        <tissue evidence="4">Flower</tissue>
    </source>
</reference>
<feature type="region of interest" description="Disordered" evidence="2">
    <location>
        <begin position="327"/>
        <end position="359"/>
    </location>
</feature>
<evidence type="ECO:0000313" key="5">
    <source>
        <dbReference type="Proteomes" id="UP001327560"/>
    </source>
</evidence>
<evidence type="ECO:0000256" key="1">
    <source>
        <dbReference type="PROSITE-ProRule" id="PRU00094"/>
    </source>
</evidence>
<dbReference type="SUPFAM" id="SSF57716">
    <property type="entry name" value="Glucocorticoid receptor-like (DNA-binding domain)"/>
    <property type="match status" value="1"/>
</dbReference>
<proteinExistence type="predicted"/>
<accession>A0AAQ3QPG8</accession>
<dbReference type="EMBL" id="CP136897">
    <property type="protein sequence ID" value="WOL16696.1"/>
    <property type="molecule type" value="Genomic_DNA"/>
</dbReference>